<keyword evidence="16" id="KW-1185">Reference proteome</keyword>
<dbReference type="Gene3D" id="3.30.1490.20">
    <property type="entry name" value="ATP-grasp fold, A domain"/>
    <property type="match status" value="1"/>
</dbReference>
<evidence type="ECO:0000256" key="9">
    <source>
        <dbReference type="ARBA" id="ARBA00023316"/>
    </source>
</evidence>
<evidence type="ECO:0000256" key="2">
    <source>
        <dbReference type="ARBA" id="ARBA00010871"/>
    </source>
</evidence>
<dbReference type="PANTHER" id="PTHR23132:SF23">
    <property type="entry name" value="D-ALANINE--D-ALANINE LIGASE B"/>
    <property type="match status" value="1"/>
</dbReference>
<evidence type="ECO:0000256" key="8">
    <source>
        <dbReference type="ARBA" id="ARBA00022984"/>
    </source>
</evidence>
<comment type="pathway">
    <text evidence="10">Cell wall biogenesis; peptidoglycan biosynthesis.</text>
</comment>
<keyword evidence="12" id="KW-0479">Metal-binding</keyword>
<dbReference type="InterPro" id="IPR000291">
    <property type="entry name" value="D-Ala_lig_Van_CS"/>
</dbReference>
<comment type="subcellular location">
    <subcellularLocation>
        <location evidence="1 10">Cytoplasm</location>
    </subcellularLocation>
</comment>
<dbReference type="PANTHER" id="PTHR23132">
    <property type="entry name" value="D-ALANINE--D-ALANINE LIGASE"/>
    <property type="match status" value="1"/>
</dbReference>
<dbReference type="PROSITE" id="PS00843">
    <property type="entry name" value="DALA_DALA_LIGASE_1"/>
    <property type="match status" value="1"/>
</dbReference>
<evidence type="ECO:0000256" key="13">
    <source>
        <dbReference type="PROSITE-ProRule" id="PRU00409"/>
    </source>
</evidence>
<feature type="active site" evidence="11">
    <location>
        <position position="156"/>
    </location>
</feature>
<dbReference type="InterPro" id="IPR013815">
    <property type="entry name" value="ATP_grasp_subdomain_1"/>
</dbReference>
<dbReference type="AlphaFoldDB" id="A0A1G6MBY0"/>
<evidence type="ECO:0000256" key="10">
    <source>
        <dbReference type="HAMAP-Rule" id="MF_00047"/>
    </source>
</evidence>
<evidence type="ECO:0000313" key="15">
    <source>
        <dbReference type="EMBL" id="SDC53108.1"/>
    </source>
</evidence>
<dbReference type="PROSITE" id="PS00844">
    <property type="entry name" value="DALA_DALA_LIGASE_2"/>
    <property type="match status" value="1"/>
</dbReference>
<dbReference type="PIRSF" id="PIRSF039102">
    <property type="entry name" value="Ddl/VanB"/>
    <property type="match status" value="1"/>
</dbReference>
<dbReference type="GO" id="GO:0071555">
    <property type="term" value="P:cell wall organization"/>
    <property type="evidence" value="ECO:0007669"/>
    <property type="project" value="UniProtKB-KW"/>
</dbReference>
<comment type="similarity">
    <text evidence="2 10">Belongs to the D-alanine--D-alanine ligase family.</text>
</comment>
<name>A0A1G6MBY0_9ACTN</name>
<feature type="active site" evidence="11">
    <location>
        <position position="21"/>
    </location>
</feature>
<accession>A0A1G6MBY0</accession>
<sequence length="323" mass="34470">MEKTDVTQYKIAVLAGGWSDEREISLQSGKACEKALRSAGFENVDFLDVAADDFVTSLANGGYDVAFVAMHGRYGEDGCIQGMLEIMHIPYTFSGVLASATGTEKEVAKSIYRSAGIPVPEGVDVACDAEIDDETAKKLVEQLGLPIFVKPAANGSSYGVTRVTKAGEIAAAVKKAGAEGDRVLVESCIEGTEISVPVIGNEDARALPIIEIVTGADFYDSKVKYEPSALHHVIPARLPEGPYKKAQELAVRAHKALGCLGASRSDFIVKADGTPVILETNTIPGMTESSLLPDSARHDGIEFPQLCRMFVEFALEARAEDKE</sequence>
<dbReference type="NCBIfam" id="NF002378">
    <property type="entry name" value="PRK01372.1"/>
    <property type="match status" value="1"/>
</dbReference>
<protein>
    <recommendedName>
        <fullName evidence="10">D-alanine--D-alanine ligase</fullName>
        <ecNumber evidence="10">6.3.2.4</ecNumber>
    </recommendedName>
    <alternativeName>
        <fullName evidence="10">D-Ala-D-Ala ligase</fullName>
    </alternativeName>
    <alternativeName>
        <fullName evidence="10">D-alanylalanine synthetase</fullName>
    </alternativeName>
</protein>
<keyword evidence="7 10" id="KW-0133">Cell shape</keyword>
<dbReference type="STRING" id="604330.SAMN04489857_1877"/>
<evidence type="ECO:0000256" key="12">
    <source>
        <dbReference type="PIRSR" id="PIRSR039102-3"/>
    </source>
</evidence>
<feature type="active site" evidence="11">
    <location>
        <position position="290"/>
    </location>
</feature>
<evidence type="ECO:0000256" key="6">
    <source>
        <dbReference type="ARBA" id="ARBA00022840"/>
    </source>
</evidence>
<dbReference type="UniPathway" id="UPA00219"/>
<dbReference type="EMBL" id="FMZL01000020">
    <property type="protein sequence ID" value="SDC53108.1"/>
    <property type="molecule type" value="Genomic_DNA"/>
</dbReference>
<evidence type="ECO:0000256" key="11">
    <source>
        <dbReference type="PIRSR" id="PIRSR039102-1"/>
    </source>
</evidence>
<dbReference type="NCBIfam" id="TIGR01205">
    <property type="entry name" value="D_ala_D_alaTIGR"/>
    <property type="match status" value="1"/>
</dbReference>
<comment type="cofactor">
    <cofactor evidence="12">
        <name>Mg(2+)</name>
        <dbReference type="ChEBI" id="CHEBI:18420"/>
    </cofactor>
    <cofactor evidence="12">
        <name>Mn(2+)</name>
        <dbReference type="ChEBI" id="CHEBI:29035"/>
    </cofactor>
    <text evidence="12">Binds 2 magnesium or manganese ions per subunit.</text>
</comment>
<dbReference type="HAMAP" id="MF_00047">
    <property type="entry name" value="Dala_Dala_lig"/>
    <property type="match status" value="1"/>
</dbReference>
<dbReference type="Pfam" id="PF07478">
    <property type="entry name" value="Dala_Dala_lig_C"/>
    <property type="match status" value="1"/>
</dbReference>
<comment type="catalytic activity">
    <reaction evidence="10">
        <text>2 D-alanine + ATP = D-alanyl-D-alanine + ADP + phosphate + H(+)</text>
        <dbReference type="Rhea" id="RHEA:11224"/>
        <dbReference type="ChEBI" id="CHEBI:15378"/>
        <dbReference type="ChEBI" id="CHEBI:30616"/>
        <dbReference type="ChEBI" id="CHEBI:43474"/>
        <dbReference type="ChEBI" id="CHEBI:57416"/>
        <dbReference type="ChEBI" id="CHEBI:57822"/>
        <dbReference type="ChEBI" id="CHEBI:456216"/>
        <dbReference type="EC" id="6.3.2.4"/>
    </reaction>
</comment>
<keyword evidence="8 10" id="KW-0573">Peptidoglycan synthesis</keyword>
<dbReference type="GO" id="GO:0005737">
    <property type="term" value="C:cytoplasm"/>
    <property type="evidence" value="ECO:0007669"/>
    <property type="project" value="UniProtKB-SubCell"/>
</dbReference>
<dbReference type="GO" id="GO:0008360">
    <property type="term" value="P:regulation of cell shape"/>
    <property type="evidence" value="ECO:0007669"/>
    <property type="project" value="UniProtKB-KW"/>
</dbReference>
<feature type="binding site" evidence="12">
    <location>
        <position position="281"/>
    </location>
    <ligand>
        <name>Mg(2+)</name>
        <dbReference type="ChEBI" id="CHEBI:18420"/>
        <label>2</label>
    </ligand>
</feature>
<dbReference type="EC" id="6.3.2.4" evidence="10"/>
<dbReference type="GO" id="GO:0009252">
    <property type="term" value="P:peptidoglycan biosynthetic process"/>
    <property type="evidence" value="ECO:0007669"/>
    <property type="project" value="UniProtKB-UniRule"/>
</dbReference>
<evidence type="ECO:0000256" key="1">
    <source>
        <dbReference type="ARBA" id="ARBA00004496"/>
    </source>
</evidence>
<keyword evidence="4 10" id="KW-0436">Ligase</keyword>
<keyword evidence="3 10" id="KW-0963">Cytoplasm</keyword>
<keyword evidence="6 13" id="KW-0067">ATP-binding</keyword>
<dbReference type="SUPFAM" id="SSF52440">
    <property type="entry name" value="PreATP-grasp domain"/>
    <property type="match status" value="1"/>
</dbReference>
<evidence type="ECO:0000313" key="16">
    <source>
        <dbReference type="Proteomes" id="UP000198528"/>
    </source>
</evidence>
<dbReference type="Pfam" id="PF01820">
    <property type="entry name" value="Dala_Dala_lig_N"/>
    <property type="match status" value="1"/>
</dbReference>
<dbReference type="GO" id="GO:0005524">
    <property type="term" value="F:ATP binding"/>
    <property type="evidence" value="ECO:0007669"/>
    <property type="project" value="UniProtKB-UniRule"/>
</dbReference>
<dbReference type="GO" id="GO:0046872">
    <property type="term" value="F:metal ion binding"/>
    <property type="evidence" value="ECO:0007669"/>
    <property type="project" value="UniProtKB-KW"/>
</dbReference>
<keyword evidence="12" id="KW-0464">Manganese</keyword>
<evidence type="ECO:0000256" key="4">
    <source>
        <dbReference type="ARBA" id="ARBA00022598"/>
    </source>
</evidence>
<keyword evidence="12" id="KW-0460">Magnesium</keyword>
<keyword evidence="5 13" id="KW-0547">Nucleotide-binding</keyword>
<dbReference type="InterPro" id="IPR011761">
    <property type="entry name" value="ATP-grasp"/>
</dbReference>
<dbReference type="Gene3D" id="3.40.50.20">
    <property type="match status" value="1"/>
</dbReference>
<dbReference type="RefSeq" id="WP_090847260.1">
    <property type="nucleotide sequence ID" value="NZ_FMZL01000020.1"/>
</dbReference>
<dbReference type="SUPFAM" id="SSF56059">
    <property type="entry name" value="Glutathione synthetase ATP-binding domain-like"/>
    <property type="match status" value="1"/>
</dbReference>
<feature type="binding site" evidence="12">
    <location>
        <position position="279"/>
    </location>
    <ligand>
        <name>Mg(2+)</name>
        <dbReference type="ChEBI" id="CHEBI:18420"/>
        <label>2</label>
    </ligand>
</feature>
<evidence type="ECO:0000256" key="5">
    <source>
        <dbReference type="ARBA" id="ARBA00022741"/>
    </source>
</evidence>
<dbReference type="PROSITE" id="PS50975">
    <property type="entry name" value="ATP_GRASP"/>
    <property type="match status" value="1"/>
</dbReference>
<dbReference type="Proteomes" id="UP000198528">
    <property type="component" value="Unassembled WGS sequence"/>
</dbReference>
<evidence type="ECO:0000256" key="3">
    <source>
        <dbReference type="ARBA" id="ARBA00022490"/>
    </source>
</evidence>
<reference evidence="16" key="1">
    <citation type="submission" date="2016-10" db="EMBL/GenBank/DDBJ databases">
        <authorList>
            <person name="Varghese N."/>
            <person name="Submissions S."/>
        </authorList>
    </citation>
    <scope>NUCLEOTIDE SEQUENCE [LARGE SCALE GENOMIC DNA]</scope>
    <source>
        <strain evidence="16">DSM 22619</strain>
    </source>
</reference>
<dbReference type="InterPro" id="IPR011127">
    <property type="entry name" value="Dala_Dala_lig_N"/>
</dbReference>
<feature type="binding site" evidence="12">
    <location>
        <position position="266"/>
    </location>
    <ligand>
        <name>Mg(2+)</name>
        <dbReference type="ChEBI" id="CHEBI:18420"/>
        <label>1</label>
    </ligand>
</feature>
<proteinExistence type="inferred from homology"/>
<dbReference type="InterPro" id="IPR005905">
    <property type="entry name" value="D_ala_D_ala"/>
</dbReference>
<keyword evidence="9 10" id="KW-0961">Cell wall biogenesis/degradation</keyword>
<evidence type="ECO:0000259" key="14">
    <source>
        <dbReference type="PROSITE" id="PS50975"/>
    </source>
</evidence>
<gene>
    <name evidence="10" type="primary">ddl</name>
    <name evidence="15" type="ORF">SAMN04487824_1206</name>
</gene>
<dbReference type="InterPro" id="IPR011095">
    <property type="entry name" value="Dala_Dala_lig_C"/>
</dbReference>
<feature type="domain" description="ATP-grasp" evidence="14">
    <location>
        <begin position="109"/>
        <end position="312"/>
    </location>
</feature>
<dbReference type="Gene3D" id="3.30.470.20">
    <property type="entry name" value="ATP-grasp fold, B domain"/>
    <property type="match status" value="1"/>
</dbReference>
<evidence type="ECO:0000256" key="7">
    <source>
        <dbReference type="ARBA" id="ARBA00022960"/>
    </source>
</evidence>
<dbReference type="InterPro" id="IPR016185">
    <property type="entry name" value="PreATP-grasp_dom_sf"/>
</dbReference>
<dbReference type="GO" id="GO:0008716">
    <property type="term" value="F:D-alanine-D-alanine ligase activity"/>
    <property type="evidence" value="ECO:0007669"/>
    <property type="project" value="UniProtKB-UniRule"/>
</dbReference>
<organism evidence="15 16">
    <name type="scientific">Parafannyhessea umbonata</name>
    <dbReference type="NCBI Taxonomy" id="604330"/>
    <lineage>
        <taxon>Bacteria</taxon>
        <taxon>Bacillati</taxon>
        <taxon>Actinomycetota</taxon>
        <taxon>Coriobacteriia</taxon>
        <taxon>Coriobacteriales</taxon>
        <taxon>Atopobiaceae</taxon>
        <taxon>Parafannyhessea</taxon>
    </lineage>
</organism>
<comment type="function">
    <text evidence="10">Cell wall formation.</text>
</comment>
<feature type="binding site" evidence="12">
    <location>
        <position position="279"/>
    </location>
    <ligand>
        <name>Mg(2+)</name>
        <dbReference type="ChEBI" id="CHEBI:18420"/>
        <label>1</label>
    </ligand>
</feature>